<dbReference type="Proteomes" id="UP000828048">
    <property type="component" value="Chromosome 12"/>
</dbReference>
<comment type="caution">
    <text evidence="1">The sequence shown here is derived from an EMBL/GenBank/DDBJ whole genome shotgun (WGS) entry which is preliminary data.</text>
</comment>
<organism evidence="1 2">
    <name type="scientific">Vaccinium darrowii</name>
    <dbReference type="NCBI Taxonomy" id="229202"/>
    <lineage>
        <taxon>Eukaryota</taxon>
        <taxon>Viridiplantae</taxon>
        <taxon>Streptophyta</taxon>
        <taxon>Embryophyta</taxon>
        <taxon>Tracheophyta</taxon>
        <taxon>Spermatophyta</taxon>
        <taxon>Magnoliopsida</taxon>
        <taxon>eudicotyledons</taxon>
        <taxon>Gunneridae</taxon>
        <taxon>Pentapetalae</taxon>
        <taxon>asterids</taxon>
        <taxon>Ericales</taxon>
        <taxon>Ericaceae</taxon>
        <taxon>Vaccinioideae</taxon>
        <taxon>Vaccinieae</taxon>
        <taxon>Vaccinium</taxon>
    </lineage>
</organism>
<sequence>MTRSKVNLAYISNDSARRNTFRRRKSGLMKKAEEITRLCEIEACAIMFSPYDPEPVVWPSPLQAQQVISRYRKMSSLEQSKKLVNQEGFTRQMLEKTMEKVTKKQKENEHNQMTQVMYQCLYGRGLDNLPDGVLNNMSGLISQNLREIERFLQRSHHNG</sequence>
<evidence type="ECO:0000313" key="1">
    <source>
        <dbReference type="EMBL" id="KAH7864750.1"/>
    </source>
</evidence>
<proteinExistence type="predicted"/>
<gene>
    <name evidence="1" type="ORF">Vadar_033397</name>
</gene>
<dbReference type="EMBL" id="CM037162">
    <property type="protein sequence ID" value="KAH7864750.1"/>
    <property type="molecule type" value="Genomic_DNA"/>
</dbReference>
<reference evidence="1 2" key="1">
    <citation type="journal article" date="2021" name="Hortic Res">
        <title>High-quality reference genome and annotation aids understanding of berry development for evergreen blueberry (Vaccinium darrowii).</title>
        <authorList>
            <person name="Yu J."/>
            <person name="Hulse-Kemp A.M."/>
            <person name="Babiker E."/>
            <person name="Staton M."/>
        </authorList>
    </citation>
    <scope>NUCLEOTIDE SEQUENCE [LARGE SCALE GENOMIC DNA]</scope>
    <source>
        <strain evidence="2">cv. NJ 8807/NJ 8810</strain>
        <tissue evidence="1">Young leaf</tissue>
    </source>
</reference>
<accession>A0ACB7ZGI9</accession>
<evidence type="ECO:0000313" key="2">
    <source>
        <dbReference type="Proteomes" id="UP000828048"/>
    </source>
</evidence>
<name>A0ACB7ZGI9_9ERIC</name>
<protein>
    <submittedName>
        <fullName evidence="1">Uncharacterized protein</fullName>
    </submittedName>
</protein>
<keyword evidence="2" id="KW-1185">Reference proteome</keyword>